<dbReference type="InterPro" id="IPR001173">
    <property type="entry name" value="Glyco_trans_2-like"/>
</dbReference>
<sequence>MEDLLESIINQTYHLWALYIIDDGSLDNTLSILHSYTQKYDNIILINNKTLHNGAKNNFMNLLSQIDAEYYMFCDHDDIWLPKKIEISIERMRSLECNNPNTPILIHSDLSVVDSELNMINYSFFNYAGVFPDISLSSIKYLSVSNCVTGCTMLLNKAVKGCVFPMSKHALMHDSWIALKVMASDGIISCINQPLILYRQHSSNTLGAIKRNHKNSFLRRCNDNWRQFLMAQSACKINLLTYILYKLKYLYKRYENCRSNRYL</sequence>
<dbReference type="SUPFAM" id="SSF53448">
    <property type="entry name" value="Nucleotide-diphospho-sugar transferases"/>
    <property type="match status" value="1"/>
</dbReference>
<dbReference type="Pfam" id="PF00535">
    <property type="entry name" value="Glycos_transf_2"/>
    <property type="match status" value="1"/>
</dbReference>
<accession>A0ABS2E3K2</accession>
<feature type="domain" description="Glycosyltransferase 2-like" evidence="1">
    <location>
        <begin position="3"/>
        <end position="99"/>
    </location>
</feature>
<organism evidence="2 3">
    <name type="scientific">Mediterranea massiliensis</name>
    <dbReference type="NCBI Taxonomy" id="1841865"/>
    <lineage>
        <taxon>Bacteria</taxon>
        <taxon>Pseudomonadati</taxon>
        <taxon>Bacteroidota</taxon>
        <taxon>Bacteroidia</taxon>
        <taxon>Bacteroidales</taxon>
        <taxon>Bacteroidaceae</taxon>
        <taxon>Mediterranea</taxon>
    </lineage>
</organism>
<dbReference type="PANTHER" id="PTHR22916">
    <property type="entry name" value="GLYCOSYLTRANSFERASE"/>
    <property type="match status" value="1"/>
</dbReference>
<dbReference type="InterPro" id="IPR029044">
    <property type="entry name" value="Nucleotide-diphossugar_trans"/>
</dbReference>
<dbReference type="RefSeq" id="WP_205096400.1">
    <property type="nucleotide sequence ID" value="NZ_JACLYZ010000042.1"/>
</dbReference>
<proteinExistence type="predicted"/>
<dbReference type="EMBL" id="JACLYZ010000042">
    <property type="protein sequence ID" value="MBM6736206.1"/>
    <property type="molecule type" value="Genomic_DNA"/>
</dbReference>
<dbReference type="Proteomes" id="UP000766986">
    <property type="component" value="Unassembled WGS sequence"/>
</dbReference>
<protein>
    <submittedName>
        <fullName evidence="2">Glycosyltransferase</fullName>
    </submittedName>
</protein>
<dbReference type="PANTHER" id="PTHR22916:SF3">
    <property type="entry name" value="UDP-GLCNAC:BETAGAL BETA-1,3-N-ACETYLGLUCOSAMINYLTRANSFERASE-LIKE PROTEIN 1"/>
    <property type="match status" value="1"/>
</dbReference>
<keyword evidence="3" id="KW-1185">Reference proteome</keyword>
<gene>
    <name evidence="2" type="ORF">H7U35_13450</name>
</gene>
<dbReference type="Gene3D" id="3.90.550.10">
    <property type="entry name" value="Spore Coat Polysaccharide Biosynthesis Protein SpsA, Chain A"/>
    <property type="match status" value="1"/>
</dbReference>
<evidence type="ECO:0000259" key="1">
    <source>
        <dbReference type="Pfam" id="PF00535"/>
    </source>
</evidence>
<evidence type="ECO:0000313" key="2">
    <source>
        <dbReference type="EMBL" id="MBM6736206.1"/>
    </source>
</evidence>
<evidence type="ECO:0000313" key="3">
    <source>
        <dbReference type="Proteomes" id="UP000766986"/>
    </source>
</evidence>
<name>A0ABS2E3K2_9BACT</name>
<reference evidence="2 3" key="1">
    <citation type="journal article" date="2021" name="Sci. Rep.">
        <title>The distribution of antibiotic resistance genes in chicken gut microbiota commensals.</title>
        <authorList>
            <person name="Juricova H."/>
            <person name="Matiasovicova J."/>
            <person name="Kubasova T."/>
            <person name="Cejkova D."/>
            <person name="Rychlik I."/>
        </authorList>
    </citation>
    <scope>NUCLEOTIDE SEQUENCE [LARGE SCALE GENOMIC DNA]</scope>
    <source>
        <strain evidence="2 3">An772</strain>
    </source>
</reference>
<comment type="caution">
    <text evidence="2">The sequence shown here is derived from an EMBL/GenBank/DDBJ whole genome shotgun (WGS) entry which is preliminary data.</text>
</comment>